<dbReference type="SMART" id="SM00342">
    <property type="entry name" value="HTH_ARAC"/>
    <property type="match status" value="1"/>
</dbReference>
<dbReference type="PROSITE" id="PS01124">
    <property type="entry name" value="HTH_ARAC_FAMILY_2"/>
    <property type="match status" value="1"/>
</dbReference>
<evidence type="ECO:0000256" key="2">
    <source>
        <dbReference type="ARBA" id="ARBA00023125"/>
    </source>
</evidence>
<reference evidence="5" key="1">
    <citation type="journal article" date="2018" name="J. Antimicrob. Chemother.">
        <title>Evolving oxazolidinone resistance mechanisms in a worldwide collection of enterococcal clinical isolates: results from the SENTRY Antimicrobial Surveillance Program.</title>
        <authorList>
            <person name="Deshpande L.M."/>
            <person name="Castanheira M."/>
            <person name="Flamm R.K."/>
            <person name="Mendes R.E."/>
        </authorList>
    </citation>
    <scope>NUCLEOTIDE SEQUENCE</scope>
    <source>
        <strain evidence="5">599799</strain>
        <plasmid evidence="5">unnamed</plasmid>
    </source>
</reference>
<evidence type="ECO:0000256" key="1">
    <source>
        <dbReference type="ARBA" id="ARBA00023015"/>
    </source>
</evidence>
<dbReference type="AlphaFoldDB" id="A0A2S1PKL5"/>
<keyword evidence="3" id="KW-0804">Transcription</keyword>
<dbReference type="PANTHER" id="PTHR43280">
    <property type="entry name" value="ARAC-FAMILY TRANSCRIPTIONAL REGULATOR"/>
    <property type="match status" value="1"/>
</dbReference>
<accession>A0A2S1PKL5</accession>
<keyword evidence="5" id="KW-0614">Plasmid</keyword>
<dbReference type="EMBL" id="MF443373">
    <property type="protein sequence ID" value="AWH59013.1"/>
    <property type="molecule type" value="Genomic_DNA"/>
</dbReference>
<gene>
    <name evidence="5" type="primary">araC</name>
</gene>
<evidence type="ECO:0000313" key="5">
    <source>
        <dbReference type="EMBL" id="AWH59013.1"/>
    </source>
</evidence>
<protein>
    <submittedName>
        <fullName evidence="5">AraC family transcriptional regulator</fullName>
    </submittedName>
</protein>
<dbReference type="Gene3D" id="1.10.10.60">
    <property type="entry name" value="Homeodomain-like"/>
    <property type="match status" value="2"/>
</dbReference>
<feature type="domain" description="HTH araC/xylS-type" evidence="4">
    <location>
        <begin position="305"/>
        <end position="403"/>
    </location>
</feature>
<dbReference type="InterPro" id="IPR009057">
    <property type="entry name" value="Homeodomain-like_sf"/>
</dbReference>
<dbReference type="Pfam" id="PF12833">
    <property type="entry name" value="HTH_18"/>
    <property type="match status" value="1"/>
</dbReference>
<dbReference type="GO" id="GO:0003700">
    <property type="term" value="F:DNA-binding transcription factor activity"/>
    <property type="evidence" value="ECO:0007669"/>
    <property type="project" value="InterPro"/>
</dbReference>
<dbReference type="PANTHER" id="PTHR43280:SF2">
    <property type="entry name" value="HTH-TYPE TRANSCRIPTIONAL REGULATOR EXSA"/>
    <property type="match status" value="1"/>
</dbReference>
<keyword evidence="2" id="KW-0238">DNA-binding</keyword>
<dbReference type="GO" id="GO:0043565">
    <property type="term" value="F:sequence-specific DNA binding"/>
    <property type="evidence" value="ECO:0007669"/>
    <property type="project" value="InterPro"/>
</dbReference>
<name>A0A2S1PKL5_ENTFL</name>
<dbReference type="InterPro" id="IPR018060">
    <property type="entry name" value="HTH_AraC"/>
</dbReference>
<sequence>MLYYVILYYKILLKGTDKGCQNYEERIKEICHLAQVFHSTYKISVLIKDDKNINIALGNIEVDKNLFPIDYDMSQYWIEDLPGFRIGVHPLGAVRCTFESDDKAMYVQIGPVMVENINPLMIYQGSNDNEWTVLDIRKFSEICVMMYYFALDKNLSFSIESLVNKLVQFFSTDIMGLQTSELSKRTIEQSYQDLRTRLELVQNGDITTLKQLNRDQDYLNALFEFCNNEQSTKSMLTFCLYLSMYYAIAGGLPIEMSGAISSYYGNRFSSLRKREESVAMYNSILEHFALSTADYRVSGVSSDIAKAVRMIKRNINRQLTIQSICTEIGLSQYHFMRKFKIDIGMTVGAYIKKEKIAYAKFLLVYTNQSISEISEYLIFNSQSYFTSVFKKETGKTPFEYRKSDL</sequence>
<organism evidence="5">
    <name type="scientific">Enterococcus faecalis</name>
    <name type="common">Streptococcus faecalis</name>
    <dbReference type="NCBI Taxonomy" id="1351"/>
    <lineage>
        <taxon>Bacteria</taxon>
        <taxon>Bacillati</taxon>
        <taxon>Bacillota</taxon>
        <taxon>Bacilli</taxon>
        <taxon>Lactobacillales</taxon>
        <taxon>Enterococcaceae</taxon>
        <taxon>Enterococcus</taxon>
    </lineage>
</organism>
<evidence type="ECO:0000259" key="4">
    <source>
        <dbReference type="PROSITE" id="PS01124"/>
    </source>
</evidence>
<keyword evidence="1" id="KW-0805">Transcription regulation</keyword>
<geneLocation type="plasmid" evidence="5">
    <name>unnamed</name>
</geneLocation>
<proteinExistence type="predicted"/>
<dbReference type="SUPFAM" id="SSF46689">
    <property type="entry name" value="Homeodomain-like"/>
    <property type="match status" value="2"/>
</dbReference>
<evidence type="ECO:0000256" key="3">
    <source>
        <dbReference type="ARBA" id="ARBA00023163"/>
    </source>
</evidence>